<sequence length="107" mass="11395">MAWAGNGREAASGRPGQAAGITGQFQETYKGRDIRITEPSADAPVGRLPMETVLIDGVSLHVSKKRNGFTTAVEHFRPVRSLREAARNSVDALQGAVLIPVGHHHGS</sequence>
<dbReference type="Pfam" id="PF06236">
    <property type="entry name" value="MelC1"/>
    <property type="match status" value="1"/>
</dbReference>
<gene>
    <name evidence="4" type="ORF">GCM10009575_084740</name>
</gene>
<evidence type="ECO:0000256" key="2">
    <source>
        <dbReference type="ARBA" id="ARBA00023008"/>
    </source>
</evidence>
<dbReference type="InterPro" id="IPR023199">
    <property type="entry name" value="GriE/MELC1_sf"/>
</dbReference>
<evidence type="ECO:0000256" key="3">
    <source>
        <dbReference type="SAM" id="MobiDB-lite"/>
    </source>
</evidence>
<name>A0ABN1REG1_9ACTN</name>
<dbReference type="EMBL" id="BAAAID010000092">
    <property type="protein sequence ID" value="GAA0955697.1"/>
    <property type="molecule type" value="Genomic_DNA"/>
</dbReference>
<reference evidence="4 5" key="1">
    <citation type="journal article" date="2019" name="Int. J. Syst. Evol. Microbiol.">
        <title>The Global Catalogue of Microorganisms (GCM) 10K type strain sequencing project: providing services to taxonomists for standard genome sequencing and annotation.</title>
        <authorList>
            <consortium name="The Broad Institute Genomics Platform"/>
            <consortium name="The Broad Institute Genome Sequencing Center for Infectious Disease"/>
            <person name="Wu L."/>
            <person name="Ma J."/>
        </authorList>
    </citation>
    <scope>NUCLEOTIDE SEQUENCE [LARGE SCALE GENOMIC DNA]</scope>
    <source>
        <strain evidence="4 5">JCM 11444</strain>
    </source>
</reference>
<proteinExistence type="predicted"/>
<evidence type="ECO:0000313" key="5">
    <source>
        <dbReference type="Proteomes" id="UP001500418"/>
    </source>
</evidence>
<keyword evidence="1" id="KW-0732">Signal</keyword>
<dbReference type="Proteomes" id="UP001500418">
    <property type="component" value="Unassembled WGS sequence"/>
</dbReference>
<dbReference type="InterPro" id="IPR010928">
    <property type="entry name" value="MelC1"/>
</dbReference>
<evidence type="ECO:0000313" key="4">
    <source>
        <dbReference type="EMBL" id="GAA0955697.1"/>
    </source>
</evidence>
<evidence type="ECO:0000256" key="1">
    <source>
        <dbReference type="ARBA" id="ARBA00022729"/>
    </source>
</evidence>
<comment type="caution">
    <text evidence="4">The sequence shown here is derived from an EMBL/GenBank/DDBJ whole genome shotgun (WGS) entry which is preliminary data.</text>
</comment>
<accession>A0ABN1REG1</accession>
<organism evidence="4 5">
    <name type="scientific">Streptomyces rhizosphaericus</name>
    <dbReference type="NCBI Taxonomy" id="114699"/>
    <lineage>
        <taxon>Bacteria</taxon>
        <taxon>Bacillati</taxon>
        <taxon>Actinomycetota</taxon>
        <taxon>Actinomycetes</taxon>
        <taxon>Kitasatosporales</taxon>
        <taxon>Streptomycetaceae</taxon>
        <taxon>Streptomyces</taxon>
        <taxon>Streptomyces violaceusniger group</taxon>
    </lineage>
</organism>
<dbReference type="Gene3D" id="3.30.1880.10">
    <property type="entry name" value="protein ne1242 domain like"/>
    <property type="match status" value="1"/>
</dbReference>
<feature type="region of interest" description="Disordered" evidence="3">
    <location>
        <begin position="1"/>
        <end position="25"/>
    </location>
</feature>
<keyword evidence="2" id="KW-0186">Copper</keyword>
<keyword evidence="5" id="KW-1185">Reference proteome</keyword>
<protein>
    <submittedName>
        <fullName evidence="4">Uncharacterized protein</fullName>
    </submittedName>
</protein>